<dbReference type="AlphaFoldDB" id="A0A517PHT2"/>
<dbReference type="Proteomes" id="UP000320421">
    <property type="component" value="Chromosome"/>
</dbReference>
<organism evidence="2 3">
    <name type="scientific">Gimesia chilikensis</name>
    <dbReference type="NCBI Taxonomy" id="2605989"/>
    <lineage>
        <taxon>Bacteria</taxon>
        <taxon>Pseudomonadati</taxon>
        <taxon>Planctomycetota</taxon>
        <taxon>Planctomycetia</taxon>
        <taxon>Planctomycetales</taxon>
        <taxon>Planctomycetaceae</taxon>
        <taxon>Gimesia</taxon>
    </lineage>
</organism>
<sequence length="209" mass="24082">MPFWWIIHYFFRIYGVILATAVGGLTGAYVFAKTSEIFYRILGGTADRTDSITWWQYCGWILVGGVFLSMRIYQIRNERVSLPRKAGHLLVNLKEKHVEREDEVPVERNEKIHAKQDDDFIQYCTIAFLGGFLGFLMGVSLLLIWYSLTWSPFYPTSDPDTTSINLTVALYLLGISAVFGAVVYVVSNVIEEMDMKKRLKSYQEEHENL</sequence>
<feature type="transmembrane region" description="Helical" evidence="1">
    <location>
        <begin position="168"/>
        <end position="190"/>
    </location>
</feature>
<dbReference type="EMBL" id="CP036266">
    <property type="protein sequence ID" value="QDT18937.1"/>
    <property type="molecule type" value="Genomic_DNA"/>
</dbReference>
<reference evidence="2 3" key="1">
    <citation type="submission" date="2019-02" db="EMBL/GenBank/DDBJ databases">
        <title>Deep-cultivation of Planctomycetes and their phenomic and genomic characterization uncovers novel biology.</title>
        <authorList>
            <person name="Wiegand S."/>
            <person name="Jogler M."/>
            <person name="Boedeker C."/>
            <person name="Pinto D."/>
            <person name="Vollmers J."/>
            <person name="Rivas-Marin E."/>
            <person name="Kohn T."/>
            <person name="Peeters S.H."/>
            <person name="Heuer A."/>
            <person name="Rast P."/>
            <person name="Oberbeckmann S."/>
            <person name="Bunk B."/>
            <person name="Jeske O."/>
            <person name="Meyerdierks A."/>
            <person name="Storesund J.E."/>
            <person name="Kallscheuer N."/>
            <person name="Luecker S."/>
            <person name="Lage O.M."/>
            <person name="Pohl T."/>
            <person name="Merkel B.J."/>
            <person name="Hornburger P."/>
            <person name="Mueller R.-W."/>
            <person name="Bruemmer F."/>
            <person name="Labrenz M."/>
            <person name="Spormann A.M."/>
            <person name="Op den Camp H."/>
            <person name="Overmann J."/>
            <person name="Amann R."/>
            <person name="Jetten M.S.M."/>
            <person name="Mascher T."/>
            <person name="Medema M.H."/>
            <person name="Devos D.P."/>
            <person name="Kaster A.-K."/>
            <person name="Ovreas L."/>
            <person name="Rohde M."/>
            <person name="Galperin M.Y."/>
            <person name="Jogler C."/>
        </authorList>
    </citation>
    <scope>NUCLEOTIDE SEQUENCE [LARGE SCALE GENOMIC DNA]</scope>
    <source>
        <strain evidence="2 3">HG66A1</strain>
    </source>
</reference>
<feature type="transmembrane region" description="Helical" evidence="1">
    <location>
        <begin position="120"/>
        <end position="148"/>
    </location>
</feature>
<feature type="transmembrane region" description="Helical" evidence="1">
    <location>
        <begin position="12"/>
        <end position="32"/>
    </location>
</feature>
<accession>A0A517PHT2</accession>
<protein>
    <submittedName>
        <fullName evidence="2">Uncharacterized protein</fullName>
    </submittedName>
</protein>
<dbReference type="RefSeq" id="WP_145180848.1">
    <property type="nucleotide sequence ID" value="NZ_CP036266.1"/>
</dbReference>
<keyword evidence="1" id="KW-0812">Transmembrane</keyword>
<gene>
    <name evidence="2" type="ORF">HG66A1_07000</name>
</gene>
<proteinExistence type="predicted"/>
<keyword evidence="1" id="KW-1133">Transmembrane helix</keyword>
<evidence type="ECO:0000313" key="3">
    <source>
        <dbReference type="Proteomes" id="UP000320421"/>
    </source>
</evidence>
<evidence type="ECO:0000313" key="2">
    <source>
        <dbReference type="EMBL" id="QDT18937.1"/>
    </source>
</evidence>
<keyword evidence="3" id="KW-1185">Reference proteome</keyword>
<name>A0A517PHT2_9PLAN</name>
<feature type="transmembrane region" description="Helical" evidence="1">
    <location>
        <begin position="52"/>
        <end position="73"/>
    </location>
</feature>
<evidence type="ECO:0000256" key="1">
    <source>
        <dbReference type="SAM" id="Phobius"/>
    </source>
</evidence>
<keyword evidence="1" id="KW-0472">Membrane</keyword>